<organism evidence="19 20">
    <name type="scientific">Malassezia nana</name>
    <dbReference type="NCBI Taxonomy" id="180528"/>
    <lineage>
        <taxon>Eukaryota</taxon>
        <taxon>Fungi</taxon>
        <taxon>Dikarya</taxon>
        <taxon>Basidiomycota</taxon>
        <taxon>Ustilaginomycotina</taxon>
        <taxon>Malasseziomycetes</taxon>
        <taxon>Malasseziales</taxon>
        <taxon>Malasseziaceae</taxon>
        <taxon>Malassezia</taxon>
    </lineage>
</organism>
<evidence type="ECO:0000256" key="13">
    <source>
        <dbReference type="ARBA" id="ARBA00048342"/>
    </source>
</evidence>
<keyword evidence="3" id="KW-0288">FMN</keyword>
<feature type="domain" description="DUS-like FMN-binding" evidence="18">
    <location>
        <begin position="42"/>
        <end position="281"/>
    </location>
</feature>
<comment type="cofactor">
    <cofactor evidence="1">
        <name>FMN</name>
        <dbReference type="ChEBI" id="CHEBI:58210"/>
    </cofactor>
</comment>
<dbReference type="AlphaFoldDB" id="A0AAF0EPP9"/>
<evidence type="ECO:0000256" key="10">
    <source>
        <dbReference type="ARBA" id="ARBA00038890"/>
    </source>
</evidence>
<dbReference type="InterPro" id="IPR013785">
    <property type="entry name" value="Aldolase_TIM"/>
</dbReference>
<dbReference type="InterPro" id="IPR018517">
    <property type="entry name" value="tRNA_hU_synthase_CS"/>
</dbReference>
<evidence type="ECO:0000259" key="18">
    <source>
        <dbReference type="Pfam" id="PF01207"/>
    </source>
</evidence>
<dbReference type="GO" id="GO:0006397">
    <property type="term" value="P:mRNA processing"/>
    <property type="evidence" value="ECO:0007669"/>
    <property type="project" value="UniProtKB-KW"/>
</dbReference>
<evidence type="ECO:0000256" key="1">
    <source>
        <dbReference type="ARBA" id="ARBA00001917"/>
    </source>
</evidence>
<dbReference type="PROSITE" id="PS01136">
    <property type="entry name" value="UPF0034"/>
    <property type="match status" value="1"/>
</dbReference>
<dbReference type="PANTHER" id="PTHR11082">
    <property type="entry name" value="TRNA-DIHYDROURIDINE SYNTHASE"/>
    <property type="match status" value="1"/>
</dbReference>
<comment type="catalytic activity">
    <reaction evidence="12">
        <text>5,6-dihydrouridine(16) in tRNA + NADP(+) = uridine(16) in tRNA + NADPH + H(+)</text>
        <dbReference type="Rhea" id="RHEA:53376"/>
        <dbReference type="Rhea" id="RHEA-COMP:13543"/>
        <dbReference type="Rhea" id="RHEA-COMP:13544"/>
        <dbReference type="ChEBI" id="CHEBI:15378"/>
        <dbReference type="ChEBI" id="CHEBI:57783"/>
        <dbReference type="ChEBI" id="CHEBI:58349"/>
        <dbReference type="ChEBI" id="CHEBI:65315"/>
        <dbReference type="ChEBI" id="CHEBI:74443"/>
        <dbReference type="EC" id="1.3.1.88"/>
    </reaction>
    <physiologicalReaction direction="right-to-left" evidence="12">
        <dbReference type="Rhea" id="RHEA:53378"/>
    </physiologicalReaction>
</comment>
<feature type="compositionally biased region" description="Basic and acidic residues" evidence="17">
    <location>
        <begin position="453"/>
        <end position="464"/>
    </location>
</feature>
<keyword evidence="8" id="KW-0520">NAD</keyword>
<keyword evidence="4" id="KW-0507">mRNA processing</keyword>
<name>A0AAF0EPP9_9BASI</name>
<comment type="similarity">
    <text evidence="9">Belongs to the Dus family. Dus1 subfamily.</text>
</comment>
<dbReference type="GO" id="GO:0050660">
    <property type="term" value="F:flavin adenine dinucleotide binding"/>
    <property type="evidence" value="ECO:0007669"/>
    <property type="project" value="InterPro"/>
</dbReference>
<keyword evidence="6" id="KW-0521">NADP</keyword>
<evidence type="ECO:0000256" key="12">
    <source>
        <dbReference type="ARBA" id="ARBA00047652"/>
    </source>
</evidence>
<evidence type="ECO:0000256" key="7">
    <source>
        <dbReference type="ARBA" id="ARBA00023002"/>
    </source>
</evidence>
<evidence type="ECO:0000256" key="3">
    <source>
        <dbReference type="ARBA" id="ARBA00022643"/>
    </source>
</evidence>
<evidence type="ECO:0000256" key="8">
    <source>
        <dbReference type="ARBA" id="ARBA00023027"/>
    </source>
</evidence>
<proteinExistence type="inferred from homology"/>
<comment type="catalytic activity">
    <reaction evidence="16">
        <text>5,6-dihydrouridine(17) in tRNA + NADP(+) = uridine(17) in tRNA + NADPH + H(+)</text>
        <dbReference type="Rhea" id="RHEA:53368"/>
        <dbReference type="Rhea" id="RHEA-COMP:13541"/>
        <dbReference type="Rhea" id="RHEA-COMP:13542"/>
        <dbReference type="ChEBI" id="CHEBI:15378"/>
        <dbReference type="ChEBI" id="CHEBI:57783"/>
        <dbReference type="ChEBI" id="CHEBI:58349"/>
        <dbReference type="ChEBI" id="CHEBI:65315"/>
        <dbReference type="ChEBI" id="CHEBI:74443"/>
        <dbReference type="EC" id="1.3.1.88"/>
    </reaction>
    <physiologicalReaction direction="right-to-left" evidence="16">
        <dbReference type="Rhea" id="RHEA:53370"/>
    </physiologicalReaction>
</comment>
<comment type="catalytic activity">
    <reaction evidence="14">
        <text>5,6-dihydrouridine(16) in tRNA + NAD(+) = uridine(16) in tRNA + NADH + H(+)</text>
        <dbReference type="Rhea" id="RHEA:53380"/>
        <dbReference type="Rhea" id="RHEA-COMP:13543"/>
        <dbReference type="Rhea" id="RHEA-COMP:13544"/>
        <dbReference type="ChEBI" id="CHEBI:15378"/>
        <dbReference type="ChEBI" id="CHEBI:57540"/>
        <dbReference type="ChEBI" id="CHEBI:57945"/>
        <dbReference type="ChEBI" id="CHEBI:65315"/>
        <dbReference type="ChEBI" id="CHEBI:74443"/>
        <dbReference type="EC" id="1.3.1.88"/>
    </reaction>
    <physiologicalReaction direction="right-to-left" evidence="14">
        <dbReference type="Rhea" id="RHEA:53382"/>
    </physiologicalReaction>
</comment>
<evidence type="ECO:0000256" key="6">
    <source>
        <dbReference type="ARBA" id="ARBA00022857"/>
    </source>
</evidence>
<dbReference type="EC" id="1.3.1.88" evidence="10"/>
<gene>
    <name evidence="19" type="primary">DUS1</name>
    <name evidence="19" type="ORF">MNAN1_003662</name>
</gene>
<evidence type="ECO:0000313" key="20">
    <source>
        <dbReference type="Proteomes" id="UP001213623"/>
    </source>
</evidence>
<evidence type="ECO:0000256" key="16">
    <source>
        <dbReference type="ARBA" id="ARBA00049467"/>
    </source>
</evidence>
<dbReference type="PANTHER" id="PTHR11082:SF5">
    <property type="entry name" value="TRNA-DIHYDROURIDINE(16_17) SYNTHASE [NAD(P)(+)]-LIKE"/>
    <property type="match status" value="1"/>
</dbReference>
<keyword evidence="2" id="KW-0285">Flavoprotein</keyword>
<dbReference type="Pfam" id="PF01207">
    <property type="entry name" value="Dus"/>
    <property type="match status" value="1"/>
</dbReference>
<evidence type="ECO:0000256" key="15">
    <source>
        <dbReference type="ARBA" id="ARBA00049447"/>
    </source>
</evidence>
<keyword evidence="20" id="KW-1185">Reference proteome</keyword>
<evidence type="ECO:0000256" key="4">
    <source>
        <dbReference type="ARBA" id="ARBA00022664"/>
    </source>
</evidence>
<evidence type="ECO:0000256" key="5">
    <source>
        <dbReference type="ARBA" id="ARBA00022694"/>
    </source>
</evidence>
<dbReference type="CDD" id="cd02801">
    <property type="entry name" value="DUS_like_FMN"/>
    <property type="match status" value="1"/>
</dbReference>
<dbReference type="EMBL" id="CP119898">
    <property type="protein sequence ID" value="WFD28649.1"/>
    <property type="molecule type" value="Genomic_DNA"/>
</dbReference>
<comment type="catalytic activity">
    <reaction evidence="15">
        <text>a 5,6-dihydrouridine in mRNA + NADP(+) = a uridine in mRNA + NADPH + H(+)</text>
        <dbReference type="Rhea" id="RHEA:69855"/>
        <dbReference type="Rhea" id="RHEA-COMP:14658"/>
        <dbReference type="Rhea" id="RHEA-COMP:17789"/>
        <dbReference type="ChEBI" id="CHEBI:15378"/>
        <dbReference type="ChEBI" id="CHEBI:57783"/>
        <dbReference type="ChEBI" id="CHEBI:58349"/>
        <dbReference type="ChEBI" id="CHEBI:65315"/>
        <dbReference type="ChEBI" id="CHEBI:74443"/>
    </reaction>
    <physiologicalReaction direction="right-to-left" evidence="15">
        <dbReference type="Rhea" id="RHEA:69857"/>
    </physiologicalReaction>
</comment>
<dbReference type="SUPFAM" id="SSF51395">
    <property type="entry name" value="FMN-linked oxidoreductases"/>
    <property type="match status" value="1"/>
</dbReference>
<dbReference type="Gene3D" id="3.20.20.70">
    <property type="entry name" value="Aldolase class I"/>
    <property type="match status" value="1"/>
</dbReference>
<evidence type="ECO:0000313" key="19">
    <source>
        <dbReference type="EMBL" id="WFD28649.1"/>
    </source>
</evidence>
<keyword evidence="7 19" id="KW-0560">Oxidoreductase</keyword>
<evidence type="ECO:0000256" key="2">
    <source>
        <dbReference type="ARBA" id="ARBA00022630"/>
    </source>
</evidence>
<evidence type="ECO:0000256" key="14">
    <source>
        <dbReference type="ARBA" id="ARBA00048934"/>
    </source>
</evidence>
<evidence type="ECO:0000256" key="9">
    <source>
        <dbReference type="ARBA" id="ARBA00038313"/>
    </source>
</evidence>
<sequence>MPLGSAPGIPDVDAFPETGKPIHTKLEGYDFYRSIGSPRHIVAPMVDQSELAWRILSRRYGSDLVYTPMINAKIYVQQNRGAHRVREGFFNQDQGEEGAHEIQIGDRKDTDRPLIVQFCANDPDMLLEAAKYVEDRCDAVDLNLGCPQQIAKRGNFGAFLMDNWDLVFQLIHTLHVNLKVPVTAKFRVYDSLEKTLAYAKMIRRAGAQLVTVHGRTREMKGHKTGLADWSKIRAVKEALDIPVFANGNMLYPEDWRDCLAYTGCDGVMSAEGNLYNPTLYHPDVGRDLSVLSQQDADHAAYAPLEIVRVAHEYLDIVAALKTPTSPSALKGHMFKITRPALAIHTDLRPVLGKARSHDDAQGEERVQEYRDFVHELQRRLANDVKESLYYQAREEMAHYYQTPPFLRDPADRRSRPDFIPHWYLQPYFRPPLNPPKSKEEAAKNSHPAPTEPTDDRSAKRLKVE</sequence>
<comment type="catalytic activity">
    <reaction evidence="13">
        <text>a 5,6-dihydrouridine in mRNA + NAD(+) = a uridine in mRNA + NADH + H(+)</text>
        <dbReference type="Rhea" id="RHEA:69851"/>
        <dbReference type="Rhea" id="RHEA-COMP:14658"/>
        <dbReference type="Rhea" id="RHEA-COMP:17789"/>
        <dbReference type="ChEBI" id="CHEBI:15378"/>
        <dbReference type="ChEBI" id="CHEBI:57540"/>
        <dbReference type="ChEBI" id="CHEBI:57945"/>
        <dbReference type="ChEBI" id="CHEBI:65315"/>
        <dbReference type="ChEBI" id="CHEBI:74443"/>
    </reaction>
    <physiologicalReaction direction="right-to-left" evidence="13">
        <dbReference type="Rhea" id="RHEA:69853"/>
    </physiologicalReaction>
</comment>
<comment type="catalytic activity">
    <reaction evidence="11">
        <text>5,6-dihydrouridine(17) in tRNA + NAD(+) = uridine(17) in tRNA + NADH + H(+)</text>
        <dbReference type="Rhea" id="RHEA:53372"/>
        <dbReference type="Rhea" id="RHEA-COMP:13541"/>
        <dbReference type="Rhea" id="RHEA-COMP:13542"/>
        <dbReference type="ChEBI" id="CHEBI:15378"/>
        <dbReference type="ChEBI" id="CHEBI:57540"/>
        <dbReference type="ChEBI" id="CHEBI:57945"/>
        <dbReference type="ChEBI" id="CHEBI:65315"/>
        <dbReference type="ChEBI" id="CHEBI:74443"/>
        <dbReference type="EC" id="1.3.1.88"/>
    </reaction>
    <physiologicalReaction direction="right-to-left" evidence="11">
        <dbReference type="Rhea" id="RHEA:53374"/>
    </physiologicalReaction>
</comment>
<evidence type="ECO:0000256" key="11">
    <source>
        <dbReference type="ARBA" id="ARBA00047287"/>
    </source>
</evidence>
<dbReference type="InterPro" id="IPR035587">
    <property type="entry name" value="DUS-like_FMN-bd"/>
</dbReference>
<evidence type="ECO:0000256" key="17">
    <source>
        <dbReference type="SAM" id="MobiDB-lite"/>
    </source>
</evidence>
<reference evidence="19" key="1">
    <citation type="submission" date="2023-03" db="EMBL/GenBank/DDBJ databases">
        <title>Mating type loci evolution in Malassezia.</title>
        <authorList>
            <person name="Coelho M.A."/>
        </authorList>
    </citation>
    <scope>NUCLEOTIDE SEQUENCE</scope>
    <source>
        <strain evidence="19">CBS 9557</strain>
    </source>
</reference>
<keyword evidence="5" id="KW-0819">tRNA processing</keyword>
<accession>A0AAF0EPP9</accession>
<feature type="region of interest" description="Disordered" evidence="17">
    <location>
        <begin position="430"/>
        <end position="464"/>
    </location>
</feature>
<dbReference type="Proteomes" id="UP001213623">
    <property type="component" value="Chromosome 7"/>
</dbReference>
<protein>
    <recommendedName>
        <fullName evidence="10">tRNA-dihydrouridine(16/17) synthase [NAD(P)(+)]</fullName>
        <ecNumber evidence="10">1.3.1.88</ecNumber>
    </recommendedName>
</protein>
<dbReference type="GO" id="GO:0017150">
    <property type="term" value="F:tRNA dihydrouridine synthase activity"/>
    <property type="evidence" value="ECO:0007669"/>
    <property type="project" value="InterPro"/>
</dbReference>